<dbReference type="RefSeq" id="WP_183971649.1">
    <property type="nucleotide sequence ID" value="NZ_JACIBY010000001.1"/>
</dbReference>
<evidence type="ECO:0000313" key="2">
    <source>
        <dbReference type="Proteomes" id="UP000541352"/>
    </source>
</evidence>
<dbReference type="EMBL" id="JACIBY010000001">
    <property type="protein sequence ID" value="MBB3836896.1"/>
    <property type="molecule type" value="Genomic_DNA"/>
</dbReference>
<sequence length="308" mass="35709">MTTKPLIRFDWAMKRLLRQKSNFVILEGFLSELLKEDIIIEQILESESNQESYEDKFNRVDILALNSKKELVIFEIQNNKQVDYFQRMLYGVSKVTTEYLGLGERYSRIKKVYSINIVYFDLGQGKDYVYYGKTDFVGIHQGDLLELSAKQKELFEKEAVYQLFPEFYVIKINNFNDLAKDTLDEWIYYLKNDEVLNNSKAKGLKEVAEYLKIQNLPEAEQNAYFKHIENKRIERSVIDTAVMDGIDIGRAEGRAEGIAEGIAEERARAEEEKRQLVLQTARNLKNLGLSNEQIAIATGLPVTTIETL</sequence>
<protein>
    <submittedName>
        <fullName evidence="1">Putative transposase/invertase (TIGR01784 family)</fullName>
    </submittedName>
</protein>
<keyword evidence="2" id="KW-1185">Reference proteome</keyword>
<name>A0A7W6EP15_9BACT</name>
<accession>A0A7W6EP15</accession>
<dbReference type="Pfam" id="PF12784">
    <property type="entry name" value="PDDEXK_2"/>
    <property type="match status" value="1"/>
</dbReference>
<gene>
    <name evidence="1" type="ORF">FHS57_000878</name>
</gene>
<dbReference type="PANTHER" id="PTHR41317:SF1">
    <property type="entry name" value="PD-(D_E)XK NUCLEASE FAMILY TRANSPOSASE"/>
    <property type="match status" value="1"/>
</dbReference>
<proteinExistence type="predicted"/>
<dbReference type="InterPro" id="IPR010106">
    <property type="entry name" value="RpnA"/>
</dbReference>
<dbReference type="PANTHER" id="PTHR41317">
    <property type="entry name" value="PD-(D_E)XK NUCLEASE FAMILY TRANSPOSASE"/>
    <property type="match status" value="1"/>
</dbReference>
<organism evidence="1 2">
    <name type="scientific">Runella defluvii</name>
    <dbReference type="NCBI Taxonomy" id="370973"/>
    <lineage>
        <taxon>Bacteria</taxon>
        <taxon>Pseudomonadati</taxon>
        <taxon>Bacteroidota</taxon>
        <taxon>Cytophagia</taxon>
        <taxon>Cytophagales</taxon>
        <taxon>Spirosomataceae</taxon>
        <taxon>Runella</taxon>
    </lineage>
</organism>
<reference evidence="1 2" key="1">
    <citation type="submission" date="2020-08" db="EMBL/GenBank/DDBJ databases">
        <title>Genomic Encyclopedia of Type Strains, Phase IV (KMG-IV): sequencing the most valuable type-strain genomes for metagenomic binning, comparative biology and taxonomic classification.</title>
        <authorList>
            <person name="Goeker M."/>
        </authorList>
    </citation>
    <scope>NUCLEOTIDE SEQUENCE [LARGE SCALE GENOMIC DNA]</scope>
    <source>
        <strain evidence="1 2">DSM 17976</strain>
    </source>
</reference>
<comment type="caution">
    <text evidence="1">The sequence shown here is derived from an EMBL/GenBank/DDBJ whole genome shotgun (WGS) entry which is preliminary data.</text>
</comment>
<dbReference type="NCBIfam" id="TIGR01784">
    <property type="entry name" value="T_den_put_tspse"/>
    <property type="match status" value="1"/>
</dbReference>
<dbReference type="Proteomes" id="UP000541352">
    <property type="component" value="Unassembled WGS sequence"/>
</dbReference>
<dbReference type="AlphaFoldDB" id="A0A7W6EP15"/>
<evidence type="ECO:0000313" key="1">
    <source>
        <dbReference type="EMBL" id="MBB3836896.1"/>
    </source>
</evidence>